<evidence type="ECO:0000313" key="8">
    <source>
        <dbReference type="Proteomes" id="UP000005408"/>
    </source>
</evidence>
<dbReference type="Gene3D" id="1.20.1070.10">
    <property type="entry name" value="Rhodopsin 7-helix transmembrane proteins"/>
    <property type="match status" value="1"/>
</dbReference>
<keyword evidence="3 5" id="KW-1133">Transmembrane helix</keyword>
<keyword evidence="4 5" id="KW-0472">Membrane</keyword>
<dbReference type="PROSITE" id="PS50262">
    <property type="entry name" value="G_PROTEIN_RECEP_F1_2"/>
    <property type="match status" value="1"/>
</dbReference>
<proteinExistence type="predicted"/>
<evidence type="ECO:0000313" key="7">
    <source>
        <dbReference type="EnsemblMetazoa" id="G15648.3:cds"/>
    </source>
</evidence>
<dbReference type="InterPro" id="IPR017452">
    <property type="entry name" value="GPCR_Rhodpsn_7TM"/>
</dbReference>
<dbReference type="GO" id="GO:0007189">
    <property type="term" value="P:adenylate cyclase-activating G protein-coupled receptor signaling pathway"/>
    <property type="evidence" value="ECO:0007669"/>
    <property type="project" value="TreeGrafter"/>
</dbReference>
<dbReference type="SUPFAM" id="SSF81321">
    <property type="entry name" value="Family A G protein-coupled receptor-like"/>
    <property type="match status" value="1"/>
</dbReference>
<dbReference type="PANTHER" id="PTHR23112:SF0">
    <property type="entry name" value="TRANSMEMBRANE PROTEIN 116"/>
    <property type="match status" value="1"/>
</dbReference>
<dbReference type="InterPro" id="IPR023041">
    <property type="entry name" value="Glucose_rcpt_Git3-like_N"/>
</dbReference>
<feature type="transmembrane region" description="Helical" evidence="5">
    <location>
        <begin position="151"/>
        <end position="172"/>
    </location>
</feature>
<dbReference type="AlphaFoldDB" id="A0A8W8ISF5"/>
<dbReference type="Pfam" id="PF11710">
    <property type="entry name" value="Git3"/>
    <property type="match status" value="1"/>
</dbReference>
<feature type="transmembrane region" description="Helical" evidence="5">
    <location>
        <begin position="277"/>
        <end position="296"/>
    </location>
</feature>
<dbReference type="OMA" id="LTWIRIH"/>
<accession>A0A8W8ISF5</accession>
<dbReference type="EnsemblMetazoa" id="G15648.2">
    <property type="protein sequence ID" value="G15648.2:cds"/>
    <property type="gene ID" value="G15648"/>
</dbReference>
<dbReference type="EnsemblMetazoa" id="G15648.1">
    <property type="protein sequence ID" value="G15648.1:cds"/>
    <property type="gene ID" value="G15648"/>
</dbReference>
<feature type="transmembrane region" description="Helical" evidence="5">
    <location>
        <begin position="72"/>
        <end position="89"/>
    </location>
</feature>
<dbReference type="Proteomes" id="UP000005408">
    <property type="component" value="Unassembled WGS sequence"/>
</dbReference>
<comment type="subcellular location">
    <subcellularLocation>
        <location evidence="1">Membrane</location>
        <topology evidence="1">Multi-pass membrane protein</topology>
    </subcellularLocation>
</comment>
<sequence>MNASNSSVTETILRSGYDLPVYGLANGQLLYIHIPALTCISLSFICVVIVLTLSFRHKSYKTFFRWTRSERFVVYLALCDGGFNLAHFTDHLHIVIVRNHVYPKELCEFYGFNLAVFVSAQNLMVNIVAINAFVLIYFSKQIPFGKKDYRLLLWTFGAPFLFSALAGILGQLGPNGTFCYFDGVKGTVANLFFTTVPLALILVMNIVLYILTWIRIHKETKRLHLGDSSQLMSANFTAARNMSLFVVAFFIQWWAMAIFGVWAYVTPDNVPQLLFHLVTTFSNIGGILNLIVYLIIRQRLILRKRSLKQQKKTQGTEMSAIASSNTFSL</sequence>
<dbReference type="EnsemblMetazoa" id="G15648.3">
    <property type="protein sequence ID" value="G15648.3:cds"/>
    <property type="gene ID" value="G15648"/>
</dbReference>
<feature type="transmembrane region" description="Helical" evidence="5">
    <location>
        <begin position="242"/>
        <end position="265"/>
    </location>
</feature>
<dbReference type="OrthoDB" id="6115658at2759"/>
<feature type="domain" description="G-protein coupled receptors family 1 profile" evidence="6">
    <location>
        <begin position="46"/>
        <end position="293"/>
    </location>
</feature>
<feature type="transmembrane region" description="Helical" evidence="5">
    <location>
        <begin position="109"/>
        <end position="139"/>
    </location>
</feature>
<feature type="transmembrane region" description="Helical" evidence="5">
    <location>
        <begin position="192"/>
        <end position="214"/>
    </location>
</feature>
<dbReference type="GeneID" id="105348856"/>
<evidence type="ECO:0000256" key="5">
    <source>
        <dbReference type="SAM" id="Phobius"/>
    </source>
</evidence>
<keyword evidence="2 5" id="KW-0812">Transmembrane</keyword>
<evidence type="ECO:0000256" key="1">
    <source>
        <dbReference type="ARBA" id="ARBA00004141"/>
    </source>
</evidence>
<reference evidence="7" key="1">
    <citation type="submission" date="2022-08" db="UniProtKB">
        <authorList>
            <consortium name="EnsemblMetazoa"/>
        </authorList>
    </citation>
    <scope>IDENTIFICATION</scope>
    <source>
        <strain evidence="7">05x7-T-G4-1.051#20</strain>
    </source>
</reference>
<evidence type="ECO:0000259" key="6">
    <source>
        <dbReference type="PROSITE" id="PS50262"/>
    </source>
</evidence>
<dbReference type="PANTHER" id="PTHR23112">
    <property type="entry name" value="G PROTEIN-COUPLED RECEPTOR 157-RELATED"/>
    <property type="match status" value="1"/>
</dbReference>
<name>A0A8W8ISF5_MAGGI</name>
<protein>
    <recommendedName>
        <fullName evidence="6">G-protein coupled receptors family 1 profile domain-containing protein</fullName>
    </recommendedName>
</protein>
<evidence type="ECO:0000256" key="4">
    <source>
        <dbReference type="ARBA" id="ARBA00023136"/>
    </source>
</evidence>
<dbReference type="KEGG" id="crg:105348856"/>
<evidence type="ECO:0000256" key="2">
    <source>
        <dbReference type="ARBA" id="ARBA00022692"/>
    </source>
</evidence>
<dbReference type="GO" id="GO:0004930">
    <property type="term" value="F:G protein-coupled receptor activity"/>
    <property type="evidence" value="ECO:0007669"/>
    <property type="project" value="TreeGrafter"/>
</dbReference>
<evidence type="ECO:0000256" key="3">
    <source>
        <dbReference type="ARBA" id="ARBA00022989"/>
    </source>
</evidence>
<feature type="transmembrane region" description="Helical" evidence="5">
    <location>
        <begin position="30"/>
        <end position="51"/>
    </location>
</feature>
<organism evidence="7 8">
    <name type="scientific">Magallana gigas</name>
    <name type="common">Pacific oyster</name>
    <name type="synonym">Crassostrea gigas</name>
    <dbReference type="NCBI Taxonomy" id="29159"/>
    <lineage>
        <taxon>Eukaryota</taxon>
        <taxon>Metazoa</taxon>
        <taxon>Spiralia</taxon>
        <taxon>Lophotrochozoa</taxon>
        <taxon>Mollusca</taxon>
        <taxon>Bivalvia</taxon>
        <taxon>Autobranchia</taxon>
        <taxon>Pteriomorphia</taxon>
        <taxon>Ostreida</taxon>
        <taxon>Ostreoidea</taxon>
        <taxon>Ostreidae</taxon>
        <taxon>Magallana</taxon>
    </lineage>
</organism>
<keyword evidence="8" id="KW-1185">Reference proteome</keyword>
<dbReference type="GO" id="GO:0005886">
    <property type="term" value="C:plasma membrane"/>
    <property type="evidence" value="ECO:0007669"/>
    <property type="project" value="TreeGrafter"/>
</dbReference>